<dbReference type="Proteomes" id="UP001501565">
    <property type="component" value="Unassembled WGS sequence"/>
</dbReference>
<organism evidence="8 9">
    <name type="scientific">Litoribacillus peritrichatus</name>
    <dbReference type="NCBI Taxonomy" id="718191"/>
    <lineage>
        <taxon>Bacteria</taxon>
        <taxon>Pseudomonadati</taxon>
        <taxon>Pseudomonadota</taxon>
        <taxon>Gammaproteobacteria</taxon>
        <taxon>Oceanospirillales</taxon>
        <taxon>Oceanospirillaceae</taxon>
        <taxon>Litoribacillus</taxon>
    </lineage>
</organism>
<name>A0ABP7MJ93_9GAMM</name>
<dbReference type="NCBIfam" id="TIGR00731">
    <property type="entry name" value="bL25_bact_ctc"/>
    <property type="match status" value="1"/>
</dbReference>
<gene>
    <name evidence="5" type="primary">rplY</name>
    <name evidence="5" type="synonym">ctc</name>
    <name evidence="8" type="ORF">GCM10022277_18390</name>
</gene>
<feature type="domain" description="Large ribosomal subunit protein bL25 L25" evidence="6">
    <location>
        <begin position="6"/>
        <end position="96"/>
    </location>
</feature>
<evidence type="ECO:0000256" key="2">
    <source>
        <dbReference type="ARBA" id="ARBA00022884"/>
    </source>
</evidence>
<dbReference type="InterPro" id="IPR020055">
    <property type="entry name" value="Ribosomal_bL25_short"/>
</dbReference>
<keyword evidence="3 5" id="KW-0689">Ribosomal protein</keyword>
<evidence type="ECO:0000313" key="9">
    <source>
        <dbReference type="Proteomes" id="UP001501565"/>
    </source>
</evidence>
<dbReference type="NCBIfam" id="NF004128">
    <property type="entry name" value="PRK05618.1-2"/>
    <property type="match status" value="1"/>
</dbReference>
<evidence type="ECO:0000256" key="3">
    <source>
        <dbReference type="ARBA" id="ARBA00022980"/>
    </source>
</evidence>
<keyword evidence="1 5" id="KW-0699">rRNA-binding</keyword>
<evidence type="ECO:0000259" key="6">
    <source>
        <dbReference type="Pfam" id="PF01386"/>
    </source>
</evidence>
<dbReference type="InterPro" id="IPR037121">
    <property type="entry name" value="Ribosomal_bL25_C"/>
</dbReference>
<evidence type="ECO:0000313" key="8">
    <source>
        <dbReference type="EMBL" id="GAA3922782.1"/>
    </source>
</evidence>
<dbReference type="InterPro" id="IPR029751">
    <property type="entry name" value="Ribosomal_L25_dom"/>
</dbReference>
<dbReference type="NCBIfam" id="NF004612">
    <property type="entry name" value="PRK05943.1"/>
    <property type="match status" value="1"/>
</dbReference>
<evidence type="ECO:0000256" key="5">
    <source>
        <dbReference type="HAMAP-Rule" id="MF_01334"/>
    </source>
</evidence>
<dbReference type="Pfam" id="PF01386">
    <property type="entry name" value="Ribosomal_L25p"/>
    <property type="match status" value="1"/>
</dbReference>
<dbReference type="InterPro" id="IPR020930">
    <property type="entry name" value="Ribosomal_uL5_bac-type"/>
</dbReference>
<comment type="subunit">
    <text evidence="5">Part of the 50S ribosomal subunit; part of the 5S rRNA/L5/L18/L25 subcomplex. Contacts the 5S rRNA. Binds to the 5S rRNA independently of L5 and L18.</text>
</comment>
<reference evidence="9" key="1">
    <citation type="journal article" date="2019" name="Int. J. Syst. Evol. Microbiol.">
        <title>The Global Catalogue of Microorganisms (GCM) 10K type strain sequencing project: providing services to taxonomists for standard genome sequencing and annotation.</title>
        <authorList>
            <consortium name="The Broad Institute Genomics Platform"/>
            <consortium name="The Broad Institute Genome Sequencing Center for Infectious Disease"/>
            <person name="Wu L."/>
            <person name="Ma J."/>
        </authorList>
    </citation>
    <scope>NUCLEOTIDE SEQUENCE [LARGE SCALE GENOMIC DNA]</scope>
    <source>
        <strain evidence="9">JCM 17551</strain>
    </source>
</reference>
<dbReference type="CDD" id="cd00495">
    <property type="entry name" value="Ribosomal_L25_TL5_CTC"/>
    <property type="match status" value="1"/>
</dbReference>
<keyword evidence="4 5" id="KW-0687">Ribonucleoprotein</keyword>
<evidence type="ECO:0000259" key="7">
    <source>
        <dbReference type="Pfam" id="PF14693"/>
    </source>
</evidence>
<dbReference type="PANTHER" id="PTHR33284:SF1">
    <property type="entry name" value="RIBOSOMAL PROTEIN L25_GLN-TRNA SYNTHETASE, ANTI-CODON-BINDING DOMAIN-CONTAINING PROTEIN"/>
    <property type="match status" value="1"/>
</dbReference>
<keyword evidence="2 5" id="KW-0694">RNA-binding</keyword>
<dbReference type="PANTHER" id="PTHR33284">
    <property type="entry name" value="RIBOSOMAL PROTEIN L25/GLN-TRNA SYNTHETASE, ANTI-CODON-BINDING DOMAIN-CONTAINING PROTEIN"/>
    <property type="match status" value="1"/>
</dbReference>
<keyword evidence="9" id="KW-1185">Reference proteome</keyword>
<dbReference type="EMBL" id="BAABBN010000006">
    <property type="protein sequence ID" value="GAA3922782.1"/>
    <property type="molecule type" value="Genomic_DNA"/>
</dbReference>
<evidence type="ECO:0000256" key="4">
    <source>
        <dbReference type="ARBA" id="ARBA00023274"/>
    </source>
</evidence>
<dbReference type="Gene3D" id="2.40.240.10">
    <property type="entry name" value="Ribosomal Protein L25, Chain P"/>
    <property type="match status" value="1"/>
</dbReference>
<dbReference type="Gene3D" id="2.170.120.20">
    <property type="entry name" value="Ribosomal protein L25, beta domain"/>
    <property type="match status" value="1"/>
</dbReference>
<dbReference type="SUPFAM" id="SSF50715">
    <property type="entry name" value="Ribosomal protein L25-like"/>
    <property type="match status" value="1"/>
</dbReference>
<dbReference type="Pfam" id="PF14693">
    <property type="entry name" value="Ribosomal_TL5_C"/>
    <property type="match status" value="1"/>
</dbReference>
<dbReference type="GO" id="GO:0005840">
    <property type="term" value="C:ribosome"/>
    <property type="evidence" value="ECO:0007669"/>
    <property type="project" value="UniProtKB-KW"/>
</dbReference>
<comment type="function">
    <text evidence="5">This is one of the proteins that binds to the 5S RNA in the ribosome where it forms part of the central protuberance.</text>
</comment>
<dbReference type="HAMAP" id="MF_01334">
    <property type="entry name" value="Ribosomal_bL25_CTC"/>
    <property type="match status" value="1"/>
</dbReference>
<comment type="caution">
    <text evidence="8">The sequence shown here is derived from an EMBL/GenBank/DDBJ whole genome shotgun (WGS) entry which is preliminary data.</text>
</comment>
<protein>
    <recommendedName>
        <fullName evidence="5">Large ribosomal subunit protein bL25</fullName>
    </recommendedName>
    <alternativeName>
        <fullName evidence="5">General stress protein CTC</fullName>
    </alternativeName>
</protein>
<feature type="domain" description="Large ribosomal subunit protein bL25 beta" evidence="7">
    <location>
        <begin position="106"/>
        <end position="193"/>
    </location>
</feature>
<proteinExistence type="inferred from homology"/>
<dbReference type="InterPro" id="IPR001021">
    <property type="entry name" value="Ribosomal_bL25_long"/>
</dbReference>
<dbReference type="NCBIfam" id="NF004130">
    <property type="entry name" value="PRK05618.1-5"/>
    <property type="match status" value="1"/>
</dbReference>
<sequence length="207" mass="22257">MVDFVLNAEVRDDQGKGASRRLRREAGKVPAIIYGGAKNRKPQSITLAANELDKALMNEAFFSHVLTLKVGDKEEQVVLKDLQRHPAKPVIYHADFLRVTKSTVLTKTVPLHFINEDTSVGVKQQGGKISHNAADIQIKCTIATLPEFIEVDMAAVEAGQTVHLSDIKLPKGVSSVQLALGADHDAAIASIAKKATASDEEGEAAAE</sequence>
<dbReference type="InterPro" id="IPR020056">
    <property type="entry name" value="Rbsml_bL25/Gln-tRNA_synth_N"/>
</dbReference>
<dbReference type="RefSeq" id="WP_344797809.1">
    <property type="nucleotide sequence ID" value="NZ_BAABBN010000006.1"/>
</dbReference>
<evidence type="ECO:0000256" key="1">
    <source>
        <dbReference type="ARBA" id="ARBA00022730"/>
    </source>
</evidence>
<accession>A0ABP7MJ93</accession>
<dbReference type="InterPro" id="IPR020057">
    <property type="entry name" value="Ribosomal_bL25_b-dom"/>
</dbReference>
<dbReference type="InterPro" id="IPR011035">
    <property type="entry name" value="Ribosomal_bL25/Gln-tRNA_synth"/>
</dbReference>
<dbReference type="HAMAP" id="MF_01336">
    <property type="entry name" value="Ribosomal_bL25"/>
    <property type="match status" value="1"/>
</dbReference>
<comment type="similarity">
    <text evidence="5">Belongs to the bacterial ribosomal protein bL25 family. CTC subfamily.</text>
</comment>